<dbReference type="AlphaFoldDB" id="A0A2M9H0P2"/>
<keyword evidence="2" id="KW-1133">Transmembrane helix</keyword>
<sequence>MTEKSKTWRSSTTTRSWSMSGNPPTDAGDAVEALRRAGDGARMHVSEQWRYAGDDADGPFQVEIKDGVVTVNGQRYDSLEAVPRADRERIEAVRHGLNDSGLWDALRDAGIDIGGLAGPGAPRAAGKPEFIMETDIPDVRSATPAATPTPHAESAPRVTEAPAPGAVPRGAGGLRRIVLITVALGLAWWILRLTGAA</sequence>
<evidence type="ECO:0000256" key="1">
    <source>
        <dbReference type="SAM" id="MobiDB-lite"/>
    </source>
</evidence>
<feature type="transmembrane region" description="Helical" evidence="2">
    <location>
        <begin position="173"/>
        <end position="191"/>
    </location>
</feature>
<dbReference type="RefSeq" id="WP_100507769.1">
    <property type="nucleotide sequence ID" value="NZ_CADILE010000002.1"/>
</dbReference>
<gene>
    <name evidence="3" type="ORF">LMG3328_00895</name>
</gene>
<keyword evidence="2" id="KW-0812">Transmembrane</keyword>
<dbReference type="EMBL" id="CADILE010000002">
    <property type="protein sequence ID" value="CAB3833740.1"/>
    <property type="molecule type" value="Genomic_DNA"/>
</dbReference>
<organism evidence="3 4">
    <name type="scientific">Achromobacter ruhlandii</name>
    <dbReference type="NCBI Taxonomy" id="72557"/>
    <lineage>
        <taxon>Bacteria</taxon>
        <taxon>Pseudomonadati</taxon>
        <taxon>Pseudomonadota</taxon>
        <taxon>Betaproteobacteria</taxon>
        <taxon>Burkholderiales</taxon>
        <taxon>Alcaligenaceae</taxon>
        <taxon>Achromobacter</taxon>
    </lineage>
</organism>
<proteinExistence type="predicted"/>
<feature type="region of interest" description="Disordered" evidence="1">
    <location>
        <begin position="140"/>
        <end position="164"/>
    </location>
</feature>
<dbReference type="Proteomes" id="UP000494122">
    <property type="component" value="Unassembled WGS sequence"/>
</dbReference>
<evidence type="ECO:0000313" key="3">
    <source>
        <dbReference type="EMBL" id="CAB3833740.1"/>
    </source>
</evidence>
<feature type="compositionally biased region" description="Low complexity" evidence="1">
    <location>
        <begin position="8"/>
        <end position="18"/>
    </location>
</feature>
<accession>A0A2M9H0P2</accession>
<reference evidence="3 4" key="1">
    <citation type="submission" date="2020-04" db="EMBL/GenBank/DDBJ databases">
        <authorList>
            <person name="De Canck E."/>
        </authorList>
    </citation>
    <scope>NUCLEOTIDE SEQUENCE [LARGE SCALE GENOMIC DNA]</scope>
    <source>
        <strain evidence="3 4">LMG 3328</strain>
    </source>
</reference>
<feature type="region of interest" description="Disordered" evidence="1">
    <location>
        <begin position="1"/>
        <end position="29"/>
    </location>
</feature>
<protein>
    <submittedName>
        <fullName evidence="3">Uncharacterized protein</fullName>
    </submittedName>
</protein>
<evidence type="ECO:0000256" key="2">
    <source>
        <dbReference type="SAM" id="Phobius"/>
    </source>
</evidence>
<keyword evidence="2" id="KW-0472">Membrane</keyword>
<name>A0A2M9H0P2_9BURK</name>
<evidence type="ECO:0000313" key="4">
    <source>
        <dbReference type="Proteomes" id="UP000494122"/>
    </source>
</evidence>